<dbReference type="EMBL" id="JACHOU010000002">
    <property type="protein sequence ID" value="MBB6353503.1"/>
    <property type="molecule type" value="Genomic_DNA"/>
</dbReference>
<keyword evidence="2" id="KW-1185">Reference proteome</keyword>
<protein>
    <submittedName>
        <fullName evidence="1">Uncharacterized protein</fullName>
    </submittedName>
</protein>
<dbReference type="Proteomes" id="UP000536262">
    <property type="component" value="Unassembled WGS sequence"/>
</dbReference>
<name>A0A7X0KJX1_9HYPH</name>
<accession>A0A7X0KJX1</accession>
<dbReference type="AlphaFoldDB" id="A0A7X0KJX1"/>
<evidence type="ECO:0000313" key="1">
    <source>
        <dbReference type="EMBL" id="MBB6353503.1"/>
    </source>
</evidence>
<proteinExistence type="predicted"/>
<reference evidence="1 2" key="1">
    <citation type="submission" date="2020-08" db="EMBL/GenBank/DDBJ databases">
        <title>Genomic Encyclopedia of Type Strains, Phase IV (KMG-IV): sequencing the most valuable type-strain genomes for metagenomic binning, comparative biology and taxonomic classification.</title>
        <authorList>
            <person name="Goeker M."/>
        </authorList>
    </citation>
    <scope>NUCLEOTIDE SEQUENCE [LARGE SCALE GENOMIC DNA]</scope>
    <source>
        <strain evidence="1 2">DSM 7051</strain>
    </source>
</reference>
<evidence type="ECO:0000313" key="2">
    <source>
        <dbReference type="Proteomes" id="UP000536262"/>
    </source>
</evidence>
<organism evidence="1 2">
    <name type="scientific">Aminobacter aganoensis</name>
    <dbReference type="NCBI Taxonomy" id="83264"/>
    <lineage>
        <taxon>Bacteria</taxon>
        <taxon>Pseudomonadati</taxon>
        <taxon>Pseudomonadota</taxon>
        <taxon>Alphaproteobacteria</taxon>
        <taxon>Hyphomicrobiales</taxon>
        <taxon>Phyllobacteriaceae</taxon>
        <taxon>Aminobacter</taxon>
    </lineage>
</organism>
<comment type="caution">
    <text evidence="1">The sequence shown here is derived from an EMBL/GenBank/DDBJ whole genome shotgun (WGS) entry which is preliminary data.</text>
</comment>
<sequence>MNQQAEDSITQMLNCFPQTSQNYELLFATLGKLCAGQTDQAIIEASERFAAGDVKDQSKKFAPSGPEFIEEVRRRQEFIDIRARPRLPAPAYHSGPTPPFLIKRQKALAENAHLPVLVEDANLDVFRRLSLTRQIPAGAKWVACLGIIYGPAPKSRSKAA</sequence>
<gene>
    <name evidence="1" type="ORF">GGR00_001271</name>
</gene>